<evidence type="ECO:0000256" key="8">
    <source>
        <dbReference type="ARBA" id="ARBA00022737"/>
    </source>
</evidence>
<dbReference type="EMBL" id="UOEE01000271">
    <property type="protein sequence ID" value="VAV99173.1"/>
    <property type="molecule type" value="Genomic_DNA"/>
</dbReference>
<dbReference type="CDD" id="cd00714">
    <property type="entry name" value="GFAT"/>
    <property type="match status" value="1"/>
</dbReference>
<dbReference type="EC" id="2.6.1.16" evidence="3"/>
<dbReference type="GO" id="GO:0004360">
    <property type="term" value="F:glutamine-fructose-6-phosphate transaminase (isomerizing) activity"/>
    <property type="evidence" value="ECO:0007669"/>
    <property type="project" value="UniProtKB-EC"/>
</dbReference>
<dbReference type="InterPro" id="IPR035490">
    <property type="entry name" value="GlmS/FrlB_SIS"/>
</dbReference>
<dbReference type="NCBIfam" id="TIGR01135">
    <property type="entry name" value="glmS"/>
    <property type="match status" value="1"/>
</dbReference>
<dbReference type="GO" id="GO:0006487">
    <property type="term" value="P:protein N-linked glycosylation"/>
    <property type="evidence" value="ECO:0007669"/>
    <property type="project" value="TreeGrafter"/>
</dbReference>
<gene>
    <name evidence="12" type="ORF">MNBD_ALPHA06-1595</name>
</gene>
<dbReference type="SUPFAM" id="SSF56235">
    <property type="entry name" value="N-terminal nucleophile aminohydrolases (Ntn hydrolases)"/>
    <property type="match status" value="1"/>
</dbReference>
<sequence length="607" mass="65581">MCGIVGIVGSDPVTDRLVEGLKRLEYRGYDSAGVAVLNGVGVIRRRAKGRIVNLEQTIAEQPADGFLGIAHTRWATHGKPTVINAHPHTADQVAIVHNGIIENFKELRQELEKNQRTFSSQTDSEVIVQMIARNISLGMSEDEAFFTTIDRLEGAYAIAAIFETRPSEIFAARQNVPLVVGLGETEGYVGSDAFALAPFTRQVIFLKDGDRAIVRPNGVSIFDANQQPVERPVVTANAETLLADKGDYDHFMQKEIQEQPESIARTLAHYGDALSAELFVSTAEDDFANSDRLVTIACGTAFLAGSVAKYWFEALAGLHMEVEIASEFRYRQPALPQKGPVMFVSQSGETADTLACLKYAKSFELPTYAVVNVAESSIARDAKGILPTLAGPEIGVASTKAFTAQLAALACSSLSAARARGKLDQAQIKTHMTDLLQAPTLVKQAFALEDQLQKIAHDLKDAKLILFMGRGINYPLAMEGALKMKEITYIQSEGYAAGELKHGPIALIEEGTHVVVIAPWDILMEKTLSNVEEVISRGARVVLLTDEKGAAQCHSEVADIVIMPTAGPMASALVSSIPLQLLAYHTAVAKGTDVDKPRNLAKSVTVE</sequence>
<dbReference type="PROSITE" id="PS51464">
    <property type="entry name" value="SIS"/>
    <property type="match status" value="2"/>
</dbReference>
<dbReference type="GO" id="GO:0097367">
    <property type="term" value="F:carbohydrate derivative binding"/>
    <property type="evidence" value="ECO:0007669"/>
    <property type="project" value="InterPro"/>
</dbReference>
<dbReference type="GO" id="GO:0006047">
    <property type="term" value="P:UDP-N-acetylglucosamine metabolic process"/>
    <property type="evidence" value="ECO:0007669"/>
    <property type="project" value="TreeGrafter"/>
</dbReference>
<evidence type="ECO:0000256" key="6">
    <source>
        <dbReference type="ARBA" id="ARBA00022576"/>
    </source>
</evidence>
<dbReference type="FunFam" id="3.60.20.10:FF:000006">
    <property type="entry name" value="Glutamine--fructose-6-phosphate aminotransferase [isomerizing]"/>
    <property type="match status" value="1"/>
</dbReference>
<dbReference type="InterPro" id="IPR035466">
    <property type="entry name" value="GlmS/AgaS_SIS"/>
</dbReference>
<evidence type="ECO:0000313" key="12">
    <source>
        <dbReference type="EMBL" id="VAV99173.1"/>
    </source>
</evidence>
<dbReference type="InterPro" id="IPR001347">
    <property type="entry name" value="SIS_dom"/>
</dbReference>
<dbReference type="Pfam" id="PF01380">
    <property type="entry name" value="SIS"/>
    <property type="match status" value="2"/>
</dbReference>
<dbReference type="FunFam" id="3.40.50.10490:FF:000002">
    <property type="entry name" value="Glutamine--fructose-6-phosphate aminotransferase [isomerizing]"/>
    <property type="match status" value="1"/>
</dbReference>
<accession>A0A3B0SRV2</accession>
<proteinExistence type="inferred from homology"/>
<evidence type="ECO:0000256" key="5">
    <source>
        <dbReference type="ARBA" id="ARBA00022490"/>
    </source>
</evidence>
<comment type="catalytic activity">
    <reaction evidence="1">
        <text>D-fructose 6-phosphate + L-glutamine = D-glucosamine 6-phosphate + L-glutamate</text>
        <dbReference type="Rhea" id="RHEA:13237"/>
        <dbReference type="ChEBI" id="CHEBI:29985"/>
        <dbReference type="ChEBI" id="CHEBI:58359"/>
        <dbReference type="ChEBI" id="CHEBI:58725"/>
        <dbReference type="ChEBI" id="CHEBI:61527"/>
        <dbReference type="EC" id="2.6.1.16"/>
    </reaction>
</comment>
<dbReference type="InterPro" id="IPR017932">
    <property type="entry name" value="GATase_2_dom"/>
</dbReference>
<dbReference type="CDD" id="cd05008">
    <property type="entry name" value="SIS_GlmS_GlmD_1"/>
    <property type="match status" value="1"/>
</dbReference>
<comment type="subcellular location">
    <subcellularLocation>
        <location evidence="2">Cytoplasm</location>
    </subcellularLocation>
</comment>
<keyword evidence="7 12" id="KW-0808">Transferase</keyword>
<evidence type="ECO:0000259" key="10">
    <source>
        <dbReference type="PROSITE" id="PS51278"/>
    </source>
</evidence>
<dbReference type="AlphaFoldDB" id="A0A3B0SRV2"/>
<dbReference type="InterPro" id="IPR047084">
    <property type="entry name" value="GFAT_N"/>
</dbReference>
<dbReference type="HAMAP" id="MF_00164">
    <property type="entry name" value="GlmS"/>
    <property type="match status" value="1"/>
</dbReference>
<organism evidence="12">
    <name type="scientific">hydrothermal vent metagenome</name>
    <dbReference type="NCBI Taxonomy" id="652676"/>
    <lineage>
        <taxon>unclassified sequences</taxon>
        <taxon>metagenomes</taxon>
        <taxon>ecological metagenomes</taxon>
    </lineage>
</organism>
<evidence type="ECO:0000256" key="7">
    <source>
        <dbReference type="ARBA" id="ARBA00022679"/>
    </source>
</evidence>
<dbReference type="Pfam" id="PF13522">
    <property type="entry name" value="GATase_6"/>
    <property type="match status" value="1"/>
</dbReference>
<dbReference type="InterPro" id="IPR029055">
    <property type="entry name" value="Ntn_hydrolases_N"/>
</dbReference>
<evidence type="ECO:0000256" key="9">
    <source>
        <dbReference type="ARBA" id="ARBA00022962"/>
    </source>
</evidence>
<dbReference type="InterPro" id="IPR046348">
    <property type="entry name" value="SIS_dom_sf"/>
</dbReference>
<evidence type="ECO:0000259" key="11">
    <source>
        <dbReference type="PROSITE" id="PS51464"/>
    </source>
</evidence>
<dbReference type="PANTHER" id="PTHR10937:SF0">
    <property type="entry name" value="GLUTAMINE--FRUCTOSE-6-PHOSPHATE TRANSAMINASE (ISOMERIZING)"/>
    <property type="match status" value="1"/>
</dbReference>
<evidence type="ECO:0000256" key="1">
    <source>
        <dbReference type="ARBA" id="ARBA00001031"/>
    </source>
</evidence>
<dbReference type="Gene3D" id="3.60.20.10">
    <property type="entry name" value="Glutamine Phosphoribosylpyrophosphate, subunit 1, domain 1"/>
    <property type="match status" value="1"/>
</dbReference>
<evidence type="ECO:0000256" key="4">
    <source>
        <dbReference type="ARBA" id="ARBA00016090"/>
    </source>
</evidence>
<feature type="domain" description="Glutamine amidotransferase type-2" evidence="10">
    <location>
        <begin position="2"/>
        <end position="217"/>
    </location>
</feature>
<protein>
    <recommendedName>
        <fullName evidence="4">Glutamine--fructose-6-phosphate aminotransferase [isomerizing]</fullName>
        <ecNumber evidence="3">2.6.1.16</ecNumber>
    </recommendedName>
</protein>
<name>A0A3B0SRV2_9ZZZZ</name>
<dbReference type="FunFam" id="3.40.50.10490:FF:000001">
    <property type="entry name" value="Glutamine--fructose-6-phosphate aminotransferase [isomerizing]"/>
    <property type="match status" value="1"/>
</dbReference>
<keyword evidence="9" id="KW-0315">Glutamine amidotransferase</keyword>
<evidence type="ECO:0000256" key="2">
    <source>
        <dbReference type="ARBA" id="ARBA00004496"/>
    </source>
</evidence>
<dbReference type="PROSITE" id="PS51278">
    <property type="entry name" value="GATASE_TYPE_2"/>
    <property type="match status" value="1"/>
</dbReference>
<dbReference type="SUPFAM" id="SSF53697">
    <property type="entry name" value="SIS domain"/>
    <property type="match status" value="1"/>
</dbReference>
<dbReference type="GO" id="GO:0006002">
    <property type="term" value="P:fructose 6-phosphate metabolic process"/>
    <property type="evidence" value="ECO:0007669"/>
    <property type="project" value="TreeGrafter"/>
</dbReference>
<dbReference type="GO" id="GO:0005829">
    <property type="term" value="C:cytosol"/>
    <property type="evidence" value="ECO:0007669"/>
    <property type="project" value="TreeGrafter"/>
</dbReference>
<dbReference type="PANTHER" id="PTHR10937">
    <property type="entry name" value="GLUCOSAMINE--FRUCTOSE-6-PHOSPHATE AMINOTRANSFERASE, ISOMERIZING"/>
    <property type="match status" value="1"/>
</dbReference>
<dbReference type="GO" id="GO:0046349">
    <property type="term" value="P:amino sugar biosynthetic process"/>
    <property type="evidence" value="ECO:0007669"/>
    <property type="project" value="UniProtKB-ARBA"/>
</dbReference>
<dbReference type="InterPro" id="IPR005855">
    <property type="entry name" value="GFAT"/>
</dbReference>
<keyword evidence="5" id="KW-0963">Cytoplasm</keyword>
<reference evidence="12" key="1">
    <citation type="submission" date="2018-06" db="EMBL/GenBank/DDBJ databases">
        <authorList>
            <person name="Zhirakovskaya E."/>
        </authorList>
    </citation>
    <scope>NUCLEOTIDE SEQUENCE</scope>
</reference>
<dbReference type="NCBIfam" id="NF001484">
    <property type="entry name" value="PRK00331.1"/>
    <property type="match status" value="1"/>
</dbReference>
<keyword evidence="8" id="KW-0677">Repeat</keyword>
<feature type="domain" description="SIS" evidence="11">
    <location>
        <begin position="283"/>
        <end position="422"/>
    </location>
</feature>
<feature type="domain" description="SIS" evidence="11">
    <location>
        <begin position="455"/>
        <end position="597"/>
    </location>
</feature>
<evidence type="ECO:0000256" key="3">
    <source>
        <dbReference type="ARBA" id="ARBA00012916"/>
    </source>
</evidence>
<dbReference type="Gene3D" id="3.40.50.10490">
    <property type="entry name" value="Glucose-6-phosphate isomerase like protein, domain 1"/>
    <property type="match status" value="2"/>
</dbReference>
<keyword evidence="6 12" id="KW-0032">Aminotransferase</keyword>
<dbReference type="CDD" id="cd05009">
    <property type="entry name" value="SIS_GlmS_GlmD_2"/>
    <property type="match status" value="1"/>
</dbReference>